<name>A0A388TCE1_TERA1</name>
<feature type="binding site" evidence="15">
    <location>
        <begin position="161"/>
        <end position="162"/>
    </location>
    <ligand>
        <name>NADP(+)</name>
        <dbReference type="ChEBI" id="CHEBI:58349"/>
    </ligand>
</feature>
<dbReference type="UniPathway" id="UPA00034">
    <property type="reaction ID" value="UER00016"/>
</dbReference>
<evidence type="ECO:0000256" key="5">
    <source>
        <dbReference type="ARBA" id="ARBA00011738"/>
    </source>
</evidence>
<dbReference type="Gene3D" id="3.40.50.720">
    <property type="entry name" value="NAD(P)-binding Rossmann-like Domain"/>
    <property type="match status" value="1"/>
</dbReference>
<keyword evidence="7 15" id="KW-0028">Amino-acid biosynthesis</keyword>
<evidence type="ECO:0000256" key="12">
    <source>
        <dbReference type="ARBA" id="ARBA00023154"/>
    </source>
</evidence>
<dbReference type="SMART" id="SM00859">
    <property type="entry name" value="Semialdhyde_dh"/>
    <property type="match status" value="1"/>
</dbReference>
<dbReference type="NCBIfam" id="NF011456">
    <property type="entry name" value="PRK14874.1"/>
    <property type="match status" value="1"/>
</dbReference>
<feature type="binding site" evidence="15">
    <location>
        <position position="101"/>
    </location>
    <ligand>
        <name>phosphate</name>
        <dbReference type="ChEBI" id="CHEBI:43474"/>
    </ligand>
</feature>
<dbReference type="InterPro" id="IPR012080">
    <property type="entry name" value="Asp_semialdehyde_DH"/>
</dbReference>
<feature type="binding site" evidence="15">
    <location>
        <position position="237"/>
    </location>
    <ligand>
        <name>substrate</name>
    </ligand>
</feature>
<keyword evidence="10 15" id="KW-0220">Diaminopimelate biosynthesis</keyword>
<comment type="pathway">
    <text evidence="2 15">Amino-acid biosynthesis; L-lysine biosynthesis via DAP pathway; (S)-tetrahydrodipicolinate from L-aspartate: step 2/4.</text>
</comment>
<dbReference type="GO" id="GO:0050661">
    <property type="term" value="F:NADP binding"/>
    <property type="evidence" value="ECO:0007669"/>
    <property type="project" value="UniProtKB-UniRule"/>
</dbReference>
<evidence type="ECO:0000256" key="3">
    <source>
        <dbReference type="ARBA" id="ARBA00005097"/>
    </source>
</evidence>
<dbReference type="GO" id="GO:0046983">
    <property type="term" value="F:protein dimerization activity"/>
    <property type="evidence" value="ECO:0007669"/>
    <property type="project" value="InterPro"/>
</dbReference>
<keyword evidence="9 15" id="KW-0521">NADP</keyword>
<feature type="active site" description="Acyl-thioester intermediate" evidence="15 16">
    <location>
        <position position="131"/>
    </location>
</feature>
<dbReference type="GO" id="GO:0019877">
    <property type="term" value="P:diaminopimelate biosynthetic process"/>
    <property type="evidence" value="ECO:0007669"/>
    <property type="project" value="UniProtKB-UniRule"/>
</dbReference>
<keyword evidence="13 15" id="KW-0486">Methionine biosynthesis</keyword>
<dbReference type="EMBL" id="BGZN01000049">
    <property type="protein sequence ID" value="GBR74495.1"/>
    <property type="molecule type" value="Genomic_DNA"/>
</dbReference>
<comment type="pathway">
    <text evidence="1 15">Amino-acid biosynthesis; L-methionine biosynthesis via de novo pathway; L-homoserine from L-aspartate: step 2/3.</text>
</comment>
<comment type="pathway">
    <text evidence="3 15">Amino-acid biosynthesis; L-threonine biosynthesis; L-threonine from L-aspartate: step 2/5.</text>
</comment>
<feature type="binding site" evidence="15">
    <location>
        <begin position="13"/>
        <end position="16"/>
    </location>
    <ligand>
        <name>NADP(+)</name>
        <dbReference type="ChEBI" id="CHEBI:58349"/>
    </ligand>
</feature>
<dbReference type="UniPathway" id="UPA00050">
    <property type="reaction ID" value="UER00463"/>
</dbReference>
<dbReference type="Proteomes" id="UP000269352">
    <property type="component" value="Unassembled WGS sequence"/>
</dbReference>
<dbReference type="HAMAP" id="MF_02121">
    <property type="entry name" value="ASADH"/>
    <property type="match status" value="1"/>
</dbReference>
<dbReference type="Pfam" id="PF01118">
    <property type="entry name" value="Semialdhyde_dh"/>
    <property type="match status" value="1"/>
</dbReference>
<protein>
    <recommendedName>
        <fullName evidence="6 15">Aspartate-semialdehyde dehydrogenase</fullName>
        <shortName evidence="15">ASA dehydrogenase</shortName>
        <shortName evidence="15">ASADH</shortName>
        <ecNumber evidence="6 15">1.2.1.11</ecNumber>
    </recommendedName>
    <alternativeName>
        <fullName evidence="15">Aspartate-beta-semialdehyde dehydrogenase</fullName>
    </alternativeName>
</protein>
<comment type="subunit">
    <text evidence="5 15">Homodimer.</text>
</comment>
<feature type="binding site" evidence="15">
    <location>
        <position position="317"/>
    </location>
    <ligand>
        <name>NADP(+)</name>
        <dbReference type="ChEBI" id="CHEBI:58349"/>
    </ligand>
</feature>
<dbReference type="AlphaFoldDB" id="A0A388TCE1"/>
<dbReference type="GO" id="GO:0009088">
    <property type="term" value="P:threonine biosynthetic process"/>
    <property type="evidence" value="ECO:0007669"/>
    <property type="project" value="UniProtKB-UniRule"/>
</dbReference>
<dbReference type="GO" id="GO:0051287">
    <property type="term" value="F:NAD binding"/>
    <property type="evidence" value="ECO:0007669"/>
    <property type="project" value="InterPro"/>
</dbReference>
<evidence type="ECO:0000256" key="13">
    <source>
        <dbReference type="ARBA" id="ARBA00023167"/>
    </source>
</evidence>
<dbReference type="GO" id="GO:0009089">
    <property type="term" value="P:lysine biosynthetic process via diaminopimelate"/>
    <property type="evidence" value="ECO:0007669"/>
    <property type="project" value="UniProtKB-UniRule"/>
</dbReference>
<dbReference type="EC" id="1.2.1.11" evidence="6 15"/>
<comment type="function">
    <text evidence="15">Catalyzes the NADPH-dependent formation of L-aspartate-semialdehyde (L-ASA) by the reductive dephosphorylation of L-aspartyl-4-phosphate.</text>
</comment>
<dbReference type="UniPathway" id="UPA00051">
    <property type="reaction ID" value="UER00464"/>
</dbReference>
<reference evidence="18 19" key="1">
    <citation type="journal article" date="2019" name="ISME J.">
        <title>Genome analyses of uncultured TG2/ZB3 bacteria in 'Margulisbacteria' specifically attached to ectosymbiotic spirochetes of protists in the termite gut.</title>
        <authorList>
            <person name="Utami Y.D."/>
            <person name="Kuwahara H."/>
            <person name="Igai K."/>
            <person name="Murakami T."/>
            <person name="Sugaya K."/>
            <person name="Morikawa T."/>
            <person name="Nagura Y."/>
            <person name="Yuki M."/>
            <person name="Deevong P."/>
            <person name="Inoue T."/>
            <person name="Kihara K."/>
            <person name="Lo N."/>
            <person name="Yamada A."/>
            <person name="Ohkuma M."/>
            <person name="Hongoh Y."/>
        </authorList>
    </citation>
    <scope>NUCLEOTIDE SEQUENCE [LARGE SCALE GENOMIC DNA]</scope>
    <source>
        <strain evidence="18">NkOx7-01</strain>
    </source>
</reference>
<evidence type="ECO:0000256" key="9">
    <source>
        <dbReference type="ARBA" id="ARBA00022857"/>
    </source>
</evidence>
<comment type="caution">
    <text evidence="18">The sequence shown here is derived from an EMBL/GenBank/DDBJ whole genome shotgun (WGS) entry which is preliminary data.</text>
</comment>
<evidence type="ECO:0000256" key="8">
    <source>
        <dbReference type="ARBA" id="ARBA00022697"/>
    </source>
</evidence>
<feature type="domain" description="Semialdehyde dehydrogenase NAD-binding" evidence="17">
    <location>
        <begin position="6"/>
        <end position="121"/>
    </location>
</feature>
<keyword evidence="19" id="KW-1185">Reference proteome</keyword>
<dbReference type="PIRSF" id="PIRSF000148">
    <property type="entry name" value="ASA_dh"/>
    <property type="match status" value="1"/>
</dbReference>
<dbReference type="InterPro" id="IPR005986">
    <property type="entry name" value="Asp_semialdehyde_DH_beta"/>
</dbReference>
<dbReference type="InterPro" id="IPR012280">
    <property type="entry name" value="Semialdhyde_DH_dimer_dom"/>
</dbReference>
<proteinExistence type="inferred from homology"/>
<evidence type="ECO:0000256" key="4">
    <source>
        <dbReference type="ARBA" id="ARBA00010584"/>
    </source>
</evidence>
<evidence type="ECO:0000256" key="16">
    <source>
        <dbReference type="PIRSR" id="PIRSR000148-1"/>
    </source>
</evidence>
<dbReference type="PANTHER" id="PTHR46278:SF2">
    <property type="entry name" value="ASPARTATE-SEMIALDEHYDE DEHYDROGENASE"/>
    <property type="match status" value="1"/>
</dbReference>
<dbReference type="CDD" id="cd02316">
    <property type="entry name" value="VcASADH2_like_N"/>
    <property type="match status" value="1"/>
</dbReference>
<evidence type="ECO:0000256" key="1">
    <source>
        <dbReference type="ARBA" id="ARBA00005021"/>
    </source>
</evidence>
<evidence type="ECO:0000256" key="10">
    <source>
        <dbReference type="ARBA" id="ARBA00022915"/>
    </source>
</evidence>
<keyword evidence="8 15" id="KW-0791">Threonine biosynthesis</keyword>
<comment type="catalytic activity">
    <reaction evidence="14 15">
        <text>L-aspartate 4-semialdehyde + phosphate + NADP(+) = 4-phospho-L-aspartate + NADPH + H(+)</text>
        <dbReference type="Rhea" id="RHEA:24284"/>
        <dbReference type="ChEBI" id="CHEBI:15378"/>
        <dbReference type="ChEBI" id="CHEBI:43474"/>
        <dbReference type="ChEBI" id="CHEBI:57535"/>
        <dbReference type="ChEBI" id="CHEBI:57783"/>
        <dbReference type="ChEBI" id="CHEBI:58349"/>
        <dbReference type="ChEBI" id="CHEBI:537519"/>
        <dbReference type="EC" id="1.2.1.11"/>
    </reaction>
</comment>
<evidence type="ECO:0000256" key="7">
    <source>
        <dbReference type="ARBA" id="ARBA00022605"/>
    </source>
</evidence>
<evidence type="ECO:0000256" key="15">
    <source>
        <dbReference type="HAMAP-Rule" id="MF_02121"/>
    </source>
</evidence>
<keyword evidence="11 15" id="KW-0560">Oxidoreductase</keyword>
<dbReference type="InterPro" id="IPR036291">
    <property type="entry name" value="NAD(P)-bd_dom_sf"/>
</dbReference>
<keyword evidence="12 15" id="KW-0457">Lysine biosynthesis</keyword>
<dbReference type="SUPFAM" id="SSF55347">
    <property type="entry name" value="Glyceraldehyde-3-phosphate dehydrogenase-like, C-terminal domain"/>
    <property type="match status" value="1"/>
</dbReference>
<evidence type="ECO:0000256" key="2">
    <source>
        <dbReference type="ARBA" id="ARBA00005076"/>
    </source>
</evidence>
<dbReference type="SUPFAM" id="SSF51735">
    <property type="entry name" value="NAD(P)-binding Rossmann-fold domains"/>
    <property type="match status" value="1"/>
</dbReference>
<gene>
    <name evidence="15 18" type="primary">asd</name>
    <name evidence="18" type="ORF">NO1_1659</name>
</gene>
<dbReference type="Pfam" id="PF02774">
    <property type="entry name" value="Semialdhyde_dhC"/>
    <property type="match status" value="1"/>
</dbReference>
<accession>A0A388TCE1</accession>
<comment type="similarity">
    <text evidence="4 15">Belongs to the aspartate-semialdehyde dehydrogenase family.</text>
</comment>
<evidence type="ECO:0000256" key="14">
    <source>
        <dbReference type="ARBA" id="ARBA00047891"/>
    </source>
</evidence>
<dbReference type="GO" id="GO:0009097">
    <property type="term" value="P:isoleucine biosynthetic process"/>
    <property type="evidence" value="ECO:0007669"/>
    <property type="project" value="UniProtKB-UniRule"/>
</dbReference>
<evidence type="ECO:0000313" key="18">
    <source>
        <dbReference type="EMBL" id="GBR74495.1"/>
    </source>
</evidence>
<dbReference type="InterPro" id="IPR000534">
    <property type="entry name" value="Semialdehyde_DH_NAD-bd"/>
</dbReference>
<dbReference type="GO" id="GO:0071266">
    <property type="term" value="P:'de novo' L-methionine biosynthetic process"/>
    <property type="evidence" value="ECO:0007669"/>
    <property type="project" value="UniProtKB-UniRule"/>
</dbReference>
<sequence>MAQKYNVAIVGATGVVGQEMLKVLEERKFPVNKIIPLASARTAGSRVEFQGREIVVQELKENSFQDVQIALFSAGSAVSEKFAPAAAAARAVVIDNTAFFRMDPQVPLVVPEINAHAVKNRPKGIIANPNCSTAQMVVALKPIYEAAGIKRLVISTYQAVSGTGKEAIDELQQEVVDILQFKPVQPKVYPHQIAFNILPHIDNFLDNGYSKEEMKMVNETKKIFGDDSMRITATTCRVPVFYCHSECVNVETQKKISAAEARALLQQAENVIVLDEPKKNIYPMPTLAAGKNETLVGRIREDISIDNGLELFIVADNLRKGAAFNAVQIAEEVIKDL</sequence>
<evidence type="ECO:0000256" key="11">
    <source>
        <dbReference type="ARBA" id="ARBA00023002"/>
    </source>
</evidence>
<organism evidence="18 19">
    <name type="scientific">Termititenax aidoneus</name>
    <dbReference type="NCBI Taxonomy" id="2218524"/>
    <lineage>
        <taxon>Bacteria</taxon>
        <taxon>Bacillati</taxon>
        <taxon>Candidatus Margulisiibacteriota</taxon>
        <taxon>Candidatus Termititenacia</taxon>
        <taxon>Candidatus Termititenacales</taxon>
        <taxon>Candidatus Termititenacaceae</taxon>
        <taxon>Candidatus Termititenax</taxon>
    </lineage>
</organism>
<dbReference type="CDD" id="cd18131">
    <property type="entry name" value="ASADH_C_bac_euk_like"/>
    <property type="match status" value="1"/>
</dbReference>
<evidence type="ECO:0000256" key="6">
    <source>
        <dbReference type="ARBA" id="ARBA00013120"/>
    </source>
</evidence>
<evidence type="ECO:0000259" key="17">
    <source>
        <dbReference type="SMART" id="SM00859"/>
    </source>
</evidence>
<dbReference type="GO" id="GO:0004073">
    <property type="term" value="F:aspartate-semialdehyde dehydrogenase activity"/>
    <property type="evidence" value="ECO:0007669"/>
    <property type="project" value="UniProtKB-UniRule"/>
</dbReference>
<dbReference type="PANTHER" id="PTHR46278">
    <property type="entry name" value="DEHYDROGENASE, PUTATIVE-RELATED"/>
    <property type="match status" value="1"/>
</dbReference>
<feature type="binding site" evidence="15">
    <location>
        <position position="158"/>
    </location>
    <ligand>
        <name>substrate</name>
    </ligand>
</feature>
<feature type="active site" description="Proton acceptor" evidence="15 16">
    <location>
        <position position="244"/>
    </location>
</feature>
<dbReference type="Gene3D" id="3.30.360.10">
    <property type="entry name" value="Dihydrodipicolinate Reductase, domain 2"/>
    <property type="match status" value="1"/>
</dbReference>
<evidence type="ECO:0000313" key="19">
    <source>
        <dbReference type="Proteomes" id="UP000269352"/>
    </source>
</evidence>
<dbReference type="NCBIfam" id="TIGR01296">
    <property type="entry name" value="asd_B"/>
    <property type="match status" value="1"/>
</dbReference>
<comment type="caution">
    <text evidence="15">Lacks conserved residue(s) required for the propagation of feature annotation.</text>
</comment>